<dbReference type="SUPFAM" id="SSF69786">
    <property type="entry name" value="YggU-like"/>
    <property type="match status" value="1"/>
</dbReference>
<name>A0A2M7RB98_9BACT</name>
<sequence length="76" mass="8630">MPKKIIEIKVIPRSKENKVIEEGDNKLKVKLTAPPVDNKANFALVDILAEHYQVRRGQIAIISGVKDRNKKVQIEL</sequence>
<dbReference type="InterPro" id="IPR003746">
    <property type="entry name" value="DUF167"/>
</dbReference>
<dbReference type="AlphaFoldDB" id="A0A2M7RB98"/>
<reference evidence="4" key="1">
    <citation type="submission" date="2017-09" db="EMBL/GenBank/DDBJ databases">
        <title>Depth-based differentiation of microbial function through sediment-hosted aquifers and enrichment of novel symbionts in the deep terrestrial subsurface.</title>
        <authorList>
            <person name="Probst A.J."/>
            <person name="Ladd B."/>
            <person name="Jarett J.K."/>
            <person name="Geller-Mcgrath D.E."/>
            <person name="Sieber C.M.K."/>
            <person name="Emerson J.B."/>
            <person name="Anantharaman K."/>
            <person name="Thomas B.C."/>
            <person name="Malmstrom R."/>
            <person name="Stieglmeier M."/>
            <person name="Klingl A."/>
            <person name="Woyke T."/>
            <person name="Ryan C.M."/>
            <person name="Banfield J.F."/>
        </authorList>
    </citation>
    <scope>NUCLEOTIDE SEQUENCE [LARGE SCALE GENOMIC DNA]</scope>
</reference>
<dbReference type="NCBIfam" id="TIGR00251">
    <property type="entry name" value="DUF167 family protein"/>
    <property type="match status" value="1"/>
</dbReference>
<comment type="similarity">
    <text evidence="1 2">Belongs to the UPF0235 family.</text>
</comment>
<dbReference type="SMART" id="SM01152">
    <property type="entry name" value="DUF167"/>
    <property type="match status" value="1"/>
</dbReference>
<protein>
    <recommendedName>
        <fullName evidence="2">UPF0235 protein COY67_03105</fullName>
    </recommendedName>
</protein>
<accession>A0A2M7RB98</accession>
<dbReference type="GO" id="GO:0005737">
    <property type="term" value="C:cytoplasm"/>
    <property type="evidence" value="ECO:0007669"/>
    <property type="project" value="TreeGrafter"/>
</dbReference>
<dbReference type="Proteomes" id="UP000228689">
    <property type="component" value="Unassembled WGS sequence"/>
</dbReference>
<evidence type="ECO:0000313" key="4">
    <source>
        <dbReference type="Proteomes" id="UP000228689"/>
    </source>
</evidence>
<evidence type="ECO:0000256" key="2">
    <source>
        <dbReference type="HAMAP-Rule" id="MF_00634"/>
    </source>
</evidence>
<dbReference type="HAMAP" id="MF_00634">
    <property type="entry name" value="UPF0235"/>
    <property type="match status" value="1"/>
</dbReference>
<dbReference type="Gene3D" id="3.30.1200.10">
    <property type="entry name" value="YggU-like"/>
    <property type="match status" value="1"/>
</dbReference>
<dbReference type="Pfam" id="PF02594">
    <property type="entry name" value="DUF167"/>
    <property type="match status" value="1"/>
</dbReference>
<proteinExistence type="inferred from homology"/>
<evidence type="ECO:0000313" key="3">
    <source>
        <dbReference type="EMBL" id="PIY94058.1"/>
    </source>
</evidence>
<dbReference type="PANTHER" id="PTHR13420">
    <property type="entry name" value="UPF0235 PROTEIN C15ORF40"/>
    <property type="match status" value="1"/>
</dbReference>
<dbReference type="EMBL" id="PFMC01000073">
    <property type="protein sequence ID" value="PIY94058.1"/>
    <property type="molecule type" value="Genomic_DNA"/>
</dbReference>
<dbReference type="InterPro" id="IPR036591">
    <property type="entry name" value="YggU-like_sf"/>
</dbReference>
<dbReference type="PANTHER" id="PTHR13420:SF7">
    <property type="entry name" value="UPF0235 PROTEIN C15ORF40"/>
    <property type="match status" value="1"/>
</dbReference>
<comment type="caution">
    <text evidence="3">The sequence shown here is derived from an EMBL/GenBank/DDBJ whole genome shotgun (WGS) entry which is preliminary data.</text>
</comment>
<evidence type="ECO:0000256" key="1">
    <source>
        <dbReference type="ARBA" id="ARBA00010364"/>
    </source>
</evidence>
<organism evidence="3 4">
    <name type="scientific">Candidatus Komeilibacteria bacterium CG_4_10_14_0_8_um_filter_37_78</name>
    <dbReference type="NCBI Taxonomy" id="1974471"/>
    <lineage>
        <taxon>Bacteria</taxon>
        <taxon>Candidatus Komeiliibacteriota</taxon>
    </lineage>
</organism>
<gene>
    <name evidence="3" type="ORF">COY67_03105</name>
</gene>